<evidence type="ECO:0000256" key="10">
    <source>
        <dbReference type="ARBA" id="ARBA00047899"/>
    </source>
</evidence>
<dbReference type="STRING" id="1288291.A0A059EZB1"/>
<keyword evidence="8" id="KW-0067">ATP-binding</keyword>
<evidence type="ECO:0000256" key="7">
    <source>
        <dbReference type="ARBA" id="ARBA00022777"/>
    </source>
</evidence>
<evidence type="ECO:0000256" key="3">
    <source>
        <dbReference type="ARBA" id="ARBA00022527"/>
    </source>
</evidence>
<keyword evidence="7 14" id="KW-0418">Kinase</keyword>
<dbReference type="SMART" id="SM00090">
    <property type="entry name" value="RIO"/>
    <property type="match status" value="1"/>
</dbReference>
<dbReference type="Gene3D" id="1.10.510.10">
    <property type="entry name" value="Transferase(Phosphotransferase) domain 1"/>
    <property type="match status" value="1"/>
</dbReference>
<accession>A0A059EZB1</accession>
<evidence type="ECO:0000256" key="12">
    <source>
        <dbReference type="SAM" id="MobiDB-lite"/>
    </source>
</evidence>
<keyword evidence="3" id="KW-0723">Serine/threonine-protein kinase</keyword>
<protein>
    <recommendedName>
        <fullName evidence="2">non-specific serine/threonine protein kinase</fullName>
        <ecNumber evidence="2">2.7.11.1</ecNumber>
    </recommendedName>
</protein>
<proteinExistence type="inferred from homology"/>
<evidence type="ECO:0000256" key="11">
    <source>
        <dbReference type="ARBA" id="ARBA00048679"/>
    </source>
</evidence>
<dbReference type="Gene3D" id="3.30.200.20">
    <property type="entry name" value="Phosphorylase Kinase, domain 1"/>
    <property type="match status" value="1"/>
</dbReference>
<sequence>MLQRELFTLNSESIKLLKLLYNHKKVSLKKLEKLKISIKLLYALVKKKFLKYEAEYYSLTIHGYDAIALNELKKKGLIRLGDRIGTGKEADIYIGRMKIKSESPVNIFEEKYDLNGNLNTFYENVTENEEELNKTLKELTSSPDSTDISDKETEIETEEVEKPIEISMSQETNVEFLSKDESCNNPTKKSTNEMSVVEREEKEKKKIDFEELCNNKEQEIEEVLFEDIKEEEESLEIKLGGYIRNSIDIESINKRHLEFTSLTKEKIENNRETLVLRSKKEKVIDVIVKFHRLGRTSFKAVKNKRDYKENNDWHAVCAKSAELEGKYMKKLNGLSVPKFYYQSYHLVIMEYLDGYTLLNDVEINNKEKVYNSLCYFLIDLYNIGLIHGDFNEFNILIGRNEEIKVIDFPQMISVDSSLAYEYLKRDYKCINEYFKRKYQFIIKSEEIEKILNDLKNK</sequence>
<evidence type="ECO:0000256" key="4">
    <source>
        <dbReference type="ARBA" id="ARBA00022679"/>
    </source>
</evidence>
<dbReference type="PANTHER" id="PTHR45852">
    <property type="entry name" value="SER/THR-PROTEIN KINASE RIO2"/>
    <property type="match status" value="1"/>
</dbReference>
<dbReference type="PANTHER" id="PTHR45852:SF1">
    <property type="entry name" value="SERINE_THREONINE-PROTEIN KINASE RIO2"/>
    <property type="match status" value="1"/>
</dbReference>
<dbReference type="GO" id="GO:0005524">
    <property type="term" value="F:ATP binding"/>
    <property type="evidence" value="ECO:0007669"/>
    <property type="project" value="UniProtKB-KW"/>
</dbReference>
<dbReference type="GO" id="GO:0004674">
    <property type="term" value="F:protein serine/threonine kinase activity"/>
    <property type="evidence" value="ECO:0007669"/>
    <property type="project" value="UniProtKB-KW"/>
</dbReference>
<evidence type="ECO:0000256" key="8">
    <source>
        <dbReference type="ARBA" id="ARBA00022840"/>
    </source>
</evidence>
<dbReference type="GO" id="GO:0046872">
    <property type="term" value="F:metal ion binding"/>
    <property type="evidence" value="ECO:0007669"/>
    <property type="project" value="UniProtKB-KW"/>
</dbReference>
<dbReference type="SUPFAM" id="SSF56112">
    <property type="entry name" value="Protein kinase-like (PK-like)"/>
    <property type="match status" value="1"/>
</dbReference>
<dbReference type="GO" id="GO:0030490">
    <property type="term" value="P:maturation of SSU-rRNA"/>
    <property type="evidence" value="ECO:0007669"/>
    <property type="project" value="TreeGrafter"/>
</dbReference>
<dbReference type="Pfam" id="PF01163">
    <property type="entry name" value="RIO1"/>
    <property type="match status" value="1"/>
</dbReference>
<comment type="similarity">
    <text evidence="1">Belongs to the protein kinase superfamily. RIO-type Ser/Thr kinase family.</text>
</comment>
<dbReference type="VEuPathDB" id="MicrosporidiaDB:H312_02567"/>
<evidence type="ECO:0000313" key="15">
    <source>
        <dbReference type="Proteomes" id="UP000030655"/>
    </source>
</evidence>
<dbReference type="GO" id="GO:0005829">
    <property type="term" value="C:cytosol"/>
    <property type="evidence" value="ECO:0007669"/>
    <property type="project" value="TreeGrafter"/>
</dbReference>
<feature type="domain" description="RIO kinase" evidence="13">
    <location>
        <begin position="51"/>
        <end position="452"/>
    </location>
</feature>
<keyword evidence="15" id="KW-1185">Reference proteome</keyword>
<feature type="region of interest" description="Disordered" evidence="12">
    <location>
        <begin position="139"/>
        <end position="159"/>
    </location>
</feature>
<evidence type="ECO:0000313" key="14">
    <source>
        <dbReference type="EMBL" id="KCZ80049.1"/>
    </source>
</evidence>
<gene>
    <name evidence="14" type="ORF">H312_02567</name>
</gene>
<dbReference type="OrthoDB" id="10258631at2759"/>
<dbReference type="AlphaFoldDB" id="A0A059EZB1"/>
<dbReference type="PROSITE" id="PS01245">
    <property type="entry name" value="RIO1"/>
    <property type="match status" value="1"/>
</dbReference>
<keyword evidence="9" id="KW-0460">Magnesium</keyword>
<comment type="catalytic activity">
    <reaction evidence="11">
        <text>L-seryl-[protein] + ATP = O-phospho-L-seryl-[protein] + ADP + H(+)</text>
        <dbReference type="Rhea" id="RHEA:17989"/>
        <dbReference type="Rhea" id="RHEA-COMP:9863"/>
        <dbReference type="Rhea" id="RHEA-COMP:11604"/>
        <dbReference type="ChEBI" id="CHEBI:15378"/>
        <dbReference type="ChEBI" id="CHEBI:29999"/>
        <dbReference type="ChEBI" id="CHEBI:30616"/>
        <dbReference type="ChEBI" id="CHEBI:83421"/>
        <dbReference type="ChEBI" id="CHEBI:456216"/>
        <dbReference type="EC" id="2.7.11.1"/>
    </reaction>
</comment>
<dbReference type="GO" id="GO:0030688">
    <property type="term" value="C:preribosome, small subunit precursor"/>
    <property type="evidence" value="ECO:0007669"/>
    <property type="project" value="TreeGrafter"/>
</dbReference>
<dbReference type="Proteomes" id="UP000030655">
    <property type="component" value="Unassembled WGS sequence"/>
</dbReference>
<dbReference type="EMBL" id="KK365208">
    <property type="protein sequence ID" value="KCZ80049.1"/>
    <property type="molecule type" value="Genomic_DNA"/>
</dbReference>
<evidence type="ECO:0000256" key="9">
    <source>
        <dbReference type="ARBA" id="ARBA00022842"/>
    </source>
</evidence>
<reference evidence="14 15" key="2">
    <citation type="submission" date="2014-03" db="EMBL/GenBank/DDBJ databases">
        <title>The Genome Sequence of Anncaliia algerae insect isolate PRA339.</title>
        <authorList>
            <consortium name="The Broad Institute Genome Sequencing Platform"/>
            <consortium name="The Broad Institute Genome Sequencing Center for Infectious Disease"/>
            <person name="Cuomo C."/>
            <person name="Becnel J."/>
            <person name="Sanscrainte N."/>
            <person name="Walker B."/>
            <person name="Young S.K."/>
            <person name="Zeng Q."/>
            <person name="Gargeya S."/>
            <person name="Fitzgerald M."/>
            <person name="Haas B."/>
            <person name="Abouelleil A."/>
            <person name="Alvarado L."/>
            <person name="Arachchi H.M."/>
            <person name="Berlin A.M."/>
            <person name="Chapman S.B."/>
            <person name="Dewar J."/>
            <person name="Goldberg J."/>
            <person name="Griggs A."/>
            <person name="Gujja S."/>
            <person name="Hansen M."/>
            <person name="Howarth C."/>
            <person name="Imamovic A."/>
            <person name="Larimer J."/>
            <person name="McCowan C."/>
            <person name="Murphy C."/>
            <person name="Neiman D."/>
            <person name="Pearson M."/>
            <person name="Priest M."/>
            <person name="Roberts A."/>
            <person name="Saif S."/>
            <person name="Shea T."/>
            <person name="Sisk P."/>
            <person name="Sykes S."/>
            <person name="Wortman J."/>
            <person name="Nusbaum C."/>
            <person name="Birren B."/>
        </authorList>
    </citation>
    <scope>NUCLEOTIDE SEQUENCE [LARGE SCALE GENOMIC DNA]</scope>
    <source>
        <strain evidence="14 15">PRA339</strain>
    </source>
</reference>
<keyword evidence="6" id="KW-0547">Nucleotide-binding</keyword>
<dbReference type="InterPro" id="IPR011009">
    <property type="entry name" value="Kinase-like_dom_sf"/>
</dbReference>
<evidence type="ECO:0000256" key="6">
    <source>
        <dbReference type="ARBA" id="ARBA00022741"/>
    </source>
</evidence>
<dbReference type="HOGENOM" id="CLU_048124_0_0_1"/>
<keyword evidence="5" id="KW-0479">Metal-binding</keyword>
<dbReference type="EC" id="2.7.11.1" evidence="2"/>
<feature type="compositionally biased region" description="Basic and acidic residues" evidence="12">
    <location>
        <begin position="148"/>
        <end position="159"/>
    </location>
</feature>
<evidence type="ECO:0000256" key="2">
    <source>
        <dbReference type="ARBA" id="ARBA00012513"/>
    </source>
</evidence>
<organism evidence="14 15">
    <name type="scientific">Anncaliia algerae PRA339</name>
    <dbReference type="NCBI Taxonomy" id="1288291"/>
    <lineage>
        <taxon>Eukaryota</taxon>
        <taxon>Fungi</taxon>
        <taxon>Fungi incertae sedis</taxon>
        <taxon>Microsporidia</taxon>
        <taxon>Tubulinosematoidea</taxon>
        <taxon>Tubulinosematidae</taxon>
        <taxon>Anncaliia</taxon>
    </lineage>
</organism>
<dbReference type="InterPro" id="IPR000687">
    <property type="entry name" value="RIO_kinase"/>
</dbReference>
<evidence type="ECO:0000256" key="5">
    <source>
        <dbReference type="ARBA" id="ARBA00022723"/>
    </source>
</evidence>
<comment type="catalytic activity">
    <reaction evidence="10">
        <text>L-threonyl-[protein] + ATP = O-phospho-L-threonyl-[protein] + ADP + H(+)</text>
        <dbReference type="Rhea" id="RHEA:46608"/>
        <dbReference type="Rhea" id="RHEA-COMP:11060"/>
        <dbReference type="Rhea" id="RHEA-COMP:11605"/>
        <dbReference type="ChEBI" id="CHEBI:15378"/>
        <dbReference type="ChEBI" id="CHEBI:30013"/>
        <dbReference type="ChEBI" id="CHEBI:30616"/>
        <dbReference type="ChEBI" id="CHEBI:61977"/>
        <dbReference type="ChEBI" id="CHEBI:456216"/>
        <dbReference type="EC" id="2.7.11.1"/>
    </reaction>
</comment>
<dbReference type="InterPro" id="IPR018935">
    <property type="entry name" value="RIO_kinase_CS"/>
</dbReference>
<dbReference type="InterPro" id="IPR018934">
    <property type="entry name" value="RIO_dom"/>
</dbReference>
<reference evidence="15" key="1">
    <citation type="submission" date="2013-02" db="EMBL/GenBank/DDBJ databases">
        <authorList>
            <consortium name="The Broad Institute Genome Sequencing Platform"/>
            <person name="Cuomo C."/>
            <person name="Becnel J."/>
            <person name="Sanscrainte N."/>
            <person name="Walker B."/>
            <person name="Young S.K."/>
            <person name="Zeng Q."/>
            <person name="Gargeya S."/>
            <person name="Fitzgerald M."/>
            <person name="Haas B."/>
            <person name="Abouelleil A."/>
            <person name="Alvarado L."/>
            <person name="Arachchi H.M."/>
            <person name="Berlin A.M."/>
            <person name="Chapman S.B."/>
            <person name="Dewar J."/>
            <person name="Goldberg J."/>
            <person name="Griggs A."/>
            <person name="Gujja S."/>
            <person name="Hansen M."/>
            <person name="Howarth C."/>
            <person name="Imamovic A."/>
            <person name="Larimer J."/>
            <person name="McCowan C."/>
            <person name="Murphy C."/>
            <person name="Neiman D."/>
            <person name="Pearson M."/>
            <person name="Priest M."/>
            <person name="Roberts A."/>
            <person name="Saif S."/>
            <person name="Shea T."/>
            <person name="Sisk P."/>
            <person name="Sykes S."/>
            <person name="Wortman J."/>
            <person name="Nusbaum C."/>
            <person name="Birren B."/>
        </authorList>
    </citation>
    <scope>NUCLEOTIDE SEQUENCE [LARGE SCALE GENOMIC DNA]</scope>
    <source>
        <strain evidence="15">PRA339</strain>
    </source>
</reference>
<keyword evidence="4" id="KW-0808">Transferase</keyword>
<dbReference type="GO" id="GO:0005634">
    <property type="term" value="C:nucleus"/>
    <property type="evidence" value="ECO:0007669"/>
    <property type="project" value="TreeGrafter"/>
</dbReference>
<evidence type="ECO:0000256" key="1">
    <source>
        <dbReference type="ARBA" id="ARBA00009196"/>
    </source>
</evidence>
<name>A0A059EZB1_9MICR</name>
<evidence type="ECO:0000259" key="13">
    <source>
        <dbReference type="SMART" id="SM00090"/>
    </source>
</evidence>